<feature type="domain" description="CCHC-type" evidence="3">
    <location>
        <begin position="183"/>
        <end position="199"/>
    </location>
</feature>
<reference evidence="4 5" key="1">
    <citation type="submission" date="2024-02" db="EMBL/GenBank/DDBJ databases">
        <authorList>
            <person name="Chen Y."/>
            <person name="Shah S."/>
            <person name="Dougan E. K."/>
            <person name="Thang M."/>
            <person name="Chan C."/>
        </authorList>
    </citation>
    <scope>NUCLEOTIDE SEQUENCE [LARGE SCALE GENOMIC DNA]</scope>
</reference>
<sequence>MTFEEIATEDGVRNIMSRLKEFCLPHLEVSLPRAFETAVYGKARQSSEGFPEYIARMEKAFSRLSKEGVDLPEGTSGYILYRQASLSEAQDQRLLTWCDGKYDKSSIVKALRKLDRVIKETKGKSSYIIDTEDAFENKAYIQAEEEDGEDYIFGKGFGERPWQRGKGKGKQRVHVEQLKLRTRCWRCGALGHLSRECTNQNPDKPKSSSTSTAPSQISGSSSRAGLFVVQGNAMSAVQSVQKIFILKVVKSTLHVEGRHQSASQCLINRPSDSSEYKVDAADSFCGIVTKSEVGVVDTAGGLVGTKALQRLEHRLQDHGLKIKWVPRQSLAKGIGGQAQVVGTAMVPLGIAGLNGLLEATVV</sequence>
<evidence type="ECO:0000313" key="5">
    <source>
        <dbReference type="Proteomes" id="UP001642484"/>
    </source>
</evidence>
<evidence type="ECO:0000259" key="3">
    <source>
        <dbReference type="PROSITE" id="PS50158"/>
    </source>
</evidence>
<keyword evidence="1" id="KW-0863">Zinc-finger</keyword>
<dbReference type="Proteomes" id="UP001642484">
    <property type="component" value="Unassembled WGS sequence"/>
</dbReference>
<keyword evidence="5" id="KW-1185">Reference proteome</keyword>
<comment type="caution">
    <text evidence="4">The sequence shown here is derived from an EMBL/GenBank/DDBJ whole genome shotgun (WGS) entry which is preliminary data.</text>
</comment>
<dbReference type="Pfam" id="PF00098">
    <property type="entry name" value="zf-CCHC"/>
    <property type="match status" value="1"/>
</dbReference>
<evidence type="ECO:0000256" key="2">
    <source>
        <dbReference type="SAM" id="MobiDB-lite"/>
    </source>
</evidence>
<dbReference type="InterPro" id="IPR036875">
    <property type="entry name" value="Znf_CCHC_sf"/>
</dbReference>
<evidence type="ECO:0000256" key="1">
    <source>
        <dbReference type="PROSITE-ProRule" id="PRU00047"/>
    </source>
</evidence>
<dbReference type="SMART" id="SM00343">
    <property type="entry name" value="ZnF_C2HC"/>
    <property type="match status" value="1"/>
</dbReference>
<name>A0ABP0R634_9DINO</name>
<organism evidence="4 5">
    <name type="scientific">Durusdinium trenchii</name>
    <dbReference type="NCBI Taxonomy" id="1381693"/>
    <lineage>
        <taxon>Eukaryota</taxon>
        <taxon>Sar</taxon>
        <taxon>Alveolata</taxon>
        <taxon>Dinophyceae</taxon>
        <taxon>Suessiales</taxon>
        <taxon>Symbiodiniaceae</taxon>
        <taxon>Durusdinium</taxon>
    </lineage>
</organism>
<dbReference type="SUPFAM" id="SSF57756">
    <property type="entry name" value="Retrovirus zinc finger-like domains"/>
    <property type="match status" value="1"/>
</dbReference>
<dbReference type="PROSITE" id="PS50158">
    <property type="entry name" value="ZF_CCHC"/>
    <property type="match status" value="1"/>
</dbReference>
<dbReference type="Gene3D" id="4.10.60.10">
    <property type="entry name" value="Zinc finger, CCHC-type"/>
    <property type="match status" value="1"/>
</dbReference>
<keyword evidence="1" id="KW-0479">Metal-binding</keyword>
<protein>
    <recommendedName>
        <fullName evidence="3">CCHC-type domain-containing protein</fullName>
    </recommendedName>
</protein>
<keyword evidence="1" id="KW-0862">Zinc</keyword>
<accession>A0ABP0R634</accession>
<evidence type="ECO:0000313" key="4">
    <source>
        <dbReference type="EMBL" id="CAK9094567.1"/>
    </source>
</evidence>
<feature type="region of interest" description="Disordered" evidence="2">
    <location>
        <begin position="196"/>
        <end position="220"/>
    </location>
</feature>
<gene>
    <name evidence="4" type="ORF">CCMP2556_LOCUS45095</name>
</gene>
<feature type="compositionally biased region" description="Low complexity" evidence="2">
    <location>
        <begin position="207"/>
        <end position="220"/>
    </location>
</feature>
<dbReference type="EMBL" id="CAXAMN010025361">
    <property type="protein sequence ID" value="CAK9094567.1"/>
    <property type="molecule type" value="Genomic_DNA"/>
</dbReference>
<proteinExistence type="predicted"/>
<dbReference type="InterPro" id="IPR001878">
    <property type="entry name" value="Znf_CCHC"/>
</dbReference>